<evidence type="ECO:0000313" key="2">
    <source>
        <dbReference type="Proteomes" id="UP000053780"/>
    </source>
</evidence>
<dbReference type="HOGENOM" id="CLU_590647_0_0_1"/>
<reference evidence="1 2" key="1">
    <citation type="journal article" date="2013" name="BMC Genomics">
        <title>Genome sequencing and comparative genomics of honey bee microsporidia, Nosema apis reveal novel insights into host-parasite interactions.</title>
        <authorList>
            <person name="Chen Yp."/>
            <person name="Pettis J.S."/>
            <person name="Zhao Y."/>
            <person name="Liu X."/>
            <person name="Tallon L.J."/>
            <person name="Sadzewicz L.D."/>
            <person name="Li R."/>
            <person name="Zheng H."/>
            <person name="Huang S."/>
            <person name="Zhang X."/>
            <person name="Hamilton M.C."/>
            <person name="Pernal S.F."/>
            <person name="Melathopoulos A.P."/>
            <person name="Yan X."/>
            <person name="Evans J.D."/>
        </authorList>
    </citation>
    <scope>NUCLEOTIDE SEQUENCE [LARGE SCALE GENOMIC DNA]</scope>
    <source>
        <strain evidence="1 2">BRL 01</strain>
    </source>
</reference>
<dbReference type="Proteomes" id="UP000053780">
    <property type="component" value="Unassembled WGS sequence"/>
</dbReference>
<dbReference type="VEuPathDB" id="MicrosporidiaDB:NAPIS_ORF01834"/>
<name>T0L7W5_9MICR</name>
<sequence>MLIFLCFNIKNFISANPSLLNDDKNNKIIDLTNQIDIDENLLAHKKTDKNFNTNSNKFLKKKMLLNDNTSILYIDKHIPLKKRRHLKEYDMDDKDNDTDEEILNVYNFNNSRSINKNEGIIKDKKTLHNFVIDKPKQIIIKKEFLNNNIKKLEDCEENISRIKNDVIIEESSLELNKKISKTTILENIDKISTSKDFLELFNILEKDFLNILKIALTYIFLENKYLEGIISKIENQKNYSQKIYNLMNIAQILLNIDFEFTKLLKFEKSSILNKILCNPSTKDLHLKTLKNMNKDKICKITVKIIKKELKVYDILKYTIYHIDTLTSNFIKSLCIFGFQNLFIYDLKNSMPRILNVLCLLYTYINEKESCNIKWQNIFIRIFSISFLSNKEYILFNNLIEKVFDGNKVFVSFRLYILLNSDSPDDALNCYENLRTKDVLQFQIINELIDLVYKTKVKMFNIDL</sequence>
<proteinExistence type="predicted"/>
<evidence type="ECO:0000313" key="1">
    <source>
        <dbReference type="EMBL" id="EQB60594.1"/>
    </source>
</evidence>
<organism evidence="1 2">
    <name type="scientific">Vairimorpha apis BRL 01</name>
    <dbReference type="NCBI Taxonomy" id="1037528"/>
    <lineage>
        <taxon>Eukaryota</taxon>
        <taxon>Fungi</taxon>
        <taxon>Fungi incertae sedis</taxon>
        <taxon>Microsporidia</taxon>
        <taxon>Nosematidae</taxon>
        <taxon>Vairimorpha</taxon>
    </lineage>
</organism>
<gene>
    <name evidence="1" type="ORF">NAPIS_ORF01834</name>
</gene>
<dbReference type="AlphaFoldDB" id="T0L7W5"/>
<keyword evidence="2" id="KW-1185">Reference proteome</keyword>
<accession>T0L7W5</accession>
<dbReference type="EMBL" id="KE647269">
    <property type="protein sequence ID" value="EQB60594.1"/>
    <property type="molecule type" value="Genomic_DNA"/>
</dbReference>
<protein>
    <submittedName>
        <fullName evidence="1">Uncharacterized protein</fullName>
    </submittedName>
</protein>